<reference evidence="1" key="1">
    <citation type="journal article" date="2015" name="Nature">
        <title>Complex archaea that bridge the gap between prokaryotes and eukaryotes.</title>
        <authorList>
            <person name="Spang A."/>
            <person name="Saw J.H."/>
            <person name="Jorgensen S.L."/>
            <person name="Zaremba-Niedzwiedzka K."/>
            <person name="Martijn J."/>
            <person name="Lind A.E."/>
            <person name="van Eijk R."/>
            <person name="Schleper C."/>
            <person name="Guy L."/>
            <person name="Ettema T.J."/>
        </authorList>
    </citation>
    <scope>NUCLEOTIDE SEQUENCE</scope>
</reference>
<evidence type="ECO:0000313" key="1">
    <source>
        <dbReference type="EMBL" id="KKN25954.1"/>
    </source>
</evidence>
<sequence length="102" mass="11505">MSDFGSPGAGDATAKREKRILKASARRVNRLKRGERVINRPIGSIVDLPEEDQIADWQMEIEDPQGLLDKVGQRALAIGPQKAALELLRWDRDMTQLARDRQ</sequence>
<dbReference type="EMBL" id="LAZR01002757">
    <property type="protein sequence ID" value="KKN25954.1"/>
    <property type="molecule type" value="Genomic_DNA"/>
</dbReference>
<organism evidence="1">
    <name type="scientific">marine sediment metagenome</name>
    <dbReference type="NCBI Taxonomy" id="412755"/>
    <lineage>
        <taxon>unclassified sequences</taxon>
        <taxon>metagenomes</taxon>
        <taxon>ecological metagenomes</taxon>
    </lineage>
</organism>
<name>A0A0F9P782_9ZZZZ</name>
<proteinExistence type="predicted"/>
<protein>
    <submittedName>
        <fullName evidence="1">Uncharacterized protein</fullName>
    </submittedName>
</protein>
<comment type="caution">
    <text evidence="1">The sequence shown here is derived from an EMBL/GenBank/DDBJ whole genome shotgun (WGS) entry which is preliminary data.</text>
</comment>
<accession>A0A0F9P782</accession>
<gene>
    <name evidence="1" type="ORF">LCGC14_0879460</name>
</gene>
<dbReference type="AlphaFoldDB" id="A0A0F9P782"/>